<keyword evidence="4 5" id="KW-0472">Membrane</keyword>
<evidence type="ECO:0000313" key="8">
    <source>
        <dbReference type="Proteomes" id="UP000244446"/>
    </source>
</evidence>
<dbReference type="AlphaFoldDB" id="A0A2T7G9M4"/>
<name>A0A2T7G9M4_9RHOB</name>
<dbReference type="GO" id="GO:0016746">
    <property type="term" value="F:acyltransferase activity"/>
    <property type="evidence" value="ECO:0007669"/>
    <property type="project" value="UniProtKB-KW"/>
</dbReference>
<dbReference type="GO" id="GO:0022857">
    <property type="term" value="F:transmembrane transporter activity"/>
    <property type="evidence" value="ECO:0007669"/>
    <property type="project" value="InterPro"/>
</dbReference>
<dbReference type="OrthoDB" id="6187882at2"/>
<dbReference type="InterPro" id="IPR042099">
    <property type="entry name" value="ANL_N_sf"/>
</dbReference>
<evidence type="ECO:0000313" key="7">
    <source>
        <dbReference type="EMBL" id="PVA11088.1"/>
    </source>
</evidence>
<feature type="domain" description="Phospholipid/glycerol acyltransferase" evidence="6">
    <location>
        <begin position="445"/>
        <end position="555"/>
    </location>
</feature>
<keyword evidence="7" id="KW-0808">Transferase</keyword>
<dbReference type="Proteomes" id="UP000244446">
    <property type="component" value="Unassembled WGS sequence"/>
</dbReference>
<evidence type="ECO:0000256" key="4">
    <source>
        <dbReference type="ARBA" id="ARBA00023136"/>
    </source>
</evidence>
<dbReference type="InterPro" id="IPR020845">
    <property type="entry name" value="AMP-binding_CS"/>
</dbReference>
<dbReference type="RefSeq" id="WP_108691062.1">
    <property type="nucleotide sequence ID" value="NZ_QCYH01000002.1"/>
</dbReference>
<dbReference type="SUPFAM" id="SSF69593">
    <property type="entry name" value="Glycerol-3-phosphate (1)-acyltransferase"/>
    <property type="match status" value="1"/>
</dbReference>
<keyword evidence="3 5" id="KW-1133">Transmembrane helix</keyword>
<dbReference type="Gene3D" id="3.30.300.30">
    <property type="match status" value="1"/>
</dbReference>
<evidence type="ECO:0000256" key="1">
    <source>
        <dbReference type="ARBA" id="ARBA00006432"/>
    </source>
</evidence>
<accession>A0A2T7G9M4</accession>
<feature type="transmembrane region" description="Helical" evidence="5">
    <location>
        <begin position="390"/>
        <end position="412"/>
    </location>
</feature>
<dbReference type="GO" id="GO:0031956">
    <property type="term" value="F:medium-chain fatty acid-CoA ligase activity"/>
    <property type="evidence" value="ECO:0007669"/>
    <property type="project" value="TreeGrafter"/>
</dbReference>
<dbReference type="PANTHER" id="PTHR43201:SF8">
    <property type="entry name" value="ACYL-COA SYNTHETASE FAMILY MEMBER 3"/>
    <property type="match status" value="1"/>
</dbReference>
<dbReference type="PROSITE" id="PS00455">
    <property type="entry name" value="AMP_BINDING"/>
    <property type="match status" value="1"/>
</dbReference>
<comment type="caution">
    <text evidence="7">The sequence shown here is derived from an EMBL/GenBank/DDBJ whole genome shotgun (WGS) entry which is preliminary data.</text>
</comment>
<dbReference type="SMART" id="SM00563">
    <property type="entry name" value="PlsC"/>
    <property type="match status" value="1"/>
</dbReference>
<feature type="transmembrane region" description="Helical" evidence="5">
    <location>
        <begin position="361"/>
        <end position="384"/>
    </location>
</feature>
<dbReference type="InterPro" id="IPR002123">
    <property type="entry name" value="Plipid/glycerol_acylTrfase"/>
</dbReference>
<dbReference type="Pfam" id="PF00501">
    <property type="entry name" value="AMP-binding"/>
    <property type="match status" value="1"/>
</dbReference>
<feature type="transmembrane region" description="Helical" evidence="5">
    <location>
        <begin position="831"/>
        <end position="854"/>
    </location>
</feature>
<keyword evidence="7" id="KW-0436">Ligase</keyword>
<dbReference type="Gene3D" id="1.20.1250.20">
    <property type="entry name" value="MFS general substrate transporter like domains"/>
    <property type="match status" value="1"/>
</dbReference>
<sequence>MTDTRNIRSYVSIVVTAILGALNDNLLKAAVIVFAALSVPADQAATVGLLAGALLMLPFVLFSGWAGILADKVEKATMIRAVKWSELGLACVATGAMISGSIPLMLGLVFLMGTQSAFFGPLKLGWLPERLRPDQLVAANSWLDAGTFLAILAGMVAGGLLSGAETLIWVGGAAILIAILGVTAAYTLPKGARAAPDLPVPVNPLAGNWRVLKALFSDGIAARAAMLDTWFWAVGSVYLSTLPAYLRLRLGGDETMLTAVMALFAGGIGAGAIMASVKLRGKVSAQLALPSGILIAAASFGLSAGFDALEPGSGMVGLFGTAQGLFVVTSLFLVAFGGGMFAIPLKALIQSRAGQDERAQVMAGFNILSSLGIVGISILMSLGVRAGLELQHIFLTIAVTAVLAVIAAIAFFQREALQGLGRAVLLPWFRVEVEGREHLATSGPVVFVSNHVSFADGPLLFSLIDREVAIAVNTDWAKGPVLSRLAGILGIAPLDPQKPMAAKGLAQKINAGGAALVFPEGRISTHGALMKVYPGTAWLVDAAQAPVVPIHIEGLESSRVTRPIAGMARRLFPKVRIRVGAPRRLDVPVDIKGRARREVATRALQDMLEDSRFEALNAHRSLPHAFHQARKQFDASDVAISDPLGTHLTRRKIALGAAAFSALLEEKTAPGEHVGILLPGVAAAPVVLMGLWRAGRVAAILNPTLGAAPMLSAIDTAGIAKIITSKDFVEKAGIEDVVRELENQGLEILWTDELKAQIGPRRKTRAFWDARRPADVALSGDEPAAILFTSGTEGAPKGVVLSHGNLVANIAQLRARTDIGPADRVLSALPLFHSFGLTAGVLLPLMAGAPVMMYPSPLHYRIVPEVAYGHSATLIFGTDTFLNGWGRRASAYDFSSVRAAIAGAEPVKASTRALWSEKFGVRILEGFGATEAGPVIALNTPMENRNGTVGRALSNIDMRLEEAPGIEGQRLWIRGPNVMAGYLLSGTKGVLHAPEGGWYDTGDIVSRDADGFIRIVGRAKRFAKVGGEMVSLAAAEALAAEIWPDAHVAAMSLPDARKGEKVILVTTQVGAERKALSAAAKERGIAEITVPSEVVVMERIPLLASGKTDYPALGAALKSAEEKVA</sequence>
<feature type="transmembrane region" description="Helical" evidence="5">
    <location>
        <begin position="167"/>
        <end position="188"/>
    </location>
</feature>
<dbReference type="GO" id="GO:0008922">
    <property type="term" value="F:long-chain fatty acid [acyl-carrier-protein] ligase activity"/>
    <property type="evidence" value="ECO:0007669"/>
    <property type="project" value="UniProtKB-EC"/>
</dbReference>
<feature type="transmembrane region" description="Helical" evidence="5">
    <location>
        <begin position="326"/>
        <end position="349"/>
    </location>
</feature>
<comment type="similarity">
    <text evidence="1">Belongs to the ATP-dependent AMP-binding enzyme family.</text>
</comment>
<evidence type="ECO:0000256" key="3">
    <source>
        <dbReference type="ARBA" id="ARBA00022989"/>
    </source>
</evidence>
<feature type="transmembrane region" description="Helical" evidence="5">
    <location>
        <begin position="81"/>
        <end position="98"/>
    </location>
</feature>
<dbReference type="InterPro" id="IPR000873">
    <property type="entry name" value="AMP-dep_synth/lig_dom"/>
</dbReference>
<dbReference type="GO" id="GO:0006631">
    <property type="term" value="P:fatty acid metabolic process"/>
    <property type="evidence" value="ECO:0007669"/>
    <property type="project" value="TreeGrafter"/>
</dbReference>
<reference evidence="7 8" key="1">
    <citation type="submission" date="2018-04" db="EMBL/GenBank/DDBJ databases">
        <title>Pelagivirga bohaiensis gen. nov., sp. nov., a bacterium isolated from the Bohai Sea.</title>
        <authorList>
            <person name="Ji X."/>
        </authorList>
    </citation>
    <scope>NUCLEOTIDE SEQUENCE [LARGE SCALE GENOMIC DNA]</scope>
    <source>
        <strain evidence="7 8">BH-SD19</strain>
    </source>
</reference>
<feature type="transmembrane region" description="Helical" evidence="5">
    <location>
        <begin position="287"/>
        <end position="306"/>
    </location>
</feature>
<dbReference type="EMBL" id="QCYH01000002">
    <property type="protein sequence ID" value="PVA11088.1"/>
    <property type="molecule type" value="Genomic_DNA"/>
</dbReference>
<dbReference type="PANTHER" id="PTHR43201">
    <property type="entry name" value="ACYL-COA SYNTHETASE"/>
    <property type="match status" value="1"/>
</dbReference>
<feature type="transmembrane region" description="Helical" evidence="5">
    <location>
        <begin position="256"/>
        <end position="275"/>
    </location>
</feature>
<dbReference type="Pfam" id="PF07690">
    <property type="entry name" value="MFS_1"/>
    <property type="match status" value="1"/>
</dbReference>
<dbReference type="CDD" id="cd06173">
    <property type="entry name" value="MFS_MefA_like"/>
    <property type="match status" value="1"/>
</dbReference>
<keyword evidence="2 5" id="KW-0812">Transmembrane</keyword>
<dbReference type="CDD" id="cd07989">
    <property type="entry name" value="LPLAT_AGPAT-like"/>
    <property type="match status" value="1"/>
</dbReference>
<gene>
    <name evidence="7" type="ORF">DC366_04805</name>
</gene>
<proteinExistence type="inferred from homology"/>
<evidence type="ECO:0000256" key="2">
    <source>
        <dbReference type="ARBA" id="ARBA00022692"/>
    </source>
</evidence>
<dbReference type="Gene3D" id="3.40.50.12780">
    <property type="entry name" value="N-terminal domain of ligase-like"/>
    <property type="match status" value="1"/>
</dbReference>
<dbReference type="Pfam" id="PF01553">
    <property type="entry name" value="Acyltransferase"/>
    <property type="match status" value="1"/>
</dbReference>
<dbReference type="InterPro" id="IPR045851">
    <property type="entry name" value="AMP-bd_C_sf"/>
</dbReference>
<dbReference type="EC" id="6.2.1.20" evidence="7"/>
<feature type="transmembrane region" description="Helical" evidence="5">
    <location>
        <begin position="45"/>
        <end position="69"/>
    </location>
</feature>
<protein>
    <submittedName>
        <fullName evidence="7">Acyl-[ACP]--phospholipid O-acyltransferase</fullName>
        <ecNumber evidence="7">6.2.1.20</ecNumber>
    </submittedName>
</protein>
<dbReference type="InterPro" id="IPR036259">
    <property type="entry name" value="MFS_trans_sf"/>
</dbReference>
<dbReference type="SUPFAM" id="SSF56801">
    <property type="entry name" value="Acetyl-CoA synthetase-like"/>
    <property type="match status" value="1"/>
</dbReference>
<dbReference type="SUPFAM" id="SSF103473">
    <property type="entry name" value="MFS general substrate transporter"/>
    <property type="match status" value="1"/>
</dbReference>
<keyword evidence="8" id="KW-1185">Reference proteome</keyword>
<feature type="transmembrane region" description="Helical" evidence="5">
    <location>
        <begin position="142"/>
        <end position="161"/>
    </location>
</feature>
<organism evidence="7 8">
    <name type="scientific">Pelagivirga sediminicola</name>
    <dbReference type="NCBI Taxonomy" id="2170575"/>
    <lineage>
        <taxon>Bacteria</taxon>
        <taxon>Pseudomonadati</taxon>
        <taxon>Pseudomonadota</taxon>
        <taxon>Alphaproteobacteria</taxon>
        <taxon>Rhodobacterales</taxon>
        <taxon>Paracoccaceae</taxon>
        <taxon>Pelagivirga</taxon>
    </lineage>
</organism>
<evidence type="ECO:0000259" key="6">
    <source>
        <dbReference type="SMART" id="SM00563"/>
    </source>
</evidence>
<evidence type="ECO:0000256" key="5">
    <source>
        <dbReference type="SAM" id="Phobius"/>
    </source>
</evidence>
<keyword evidence="7" id="KW-0012">Acyltransferase</keyword>
<dbReference type="InterPro" id="IPR011701">
    <property type="entry name" value="MFS"/>
</dbReference>